<evidence type="ECO:0000256" key="4">
    <source>
        <dbReference type="SAM" id="MobiDB-lite"/>
    </source>
</evidence>
<keyword evidence="6" id="KW-1185">Reference proteome</keyword>
<dbReference type="InterPro" id="IPR029063">
    <property type="entry name" value="SAM-dependent_MTases_sf"/>
</dbReference>
<dbReference type="AlphaFoldDB" id="A0A8J2Y5Q2"/>
<evidence type="ECO:0000313" key="5">
    <source>
        <dbReference type="EMBL" id="GGD00525.1"/>
    </source>
</evidence>
<dbReference type="Pfam" id="PF01135">
    <property type="entry name" value="PCMT"/>
    <property type="match status" value="1"/>
</dbReference>
<dbReference type="Proteomes" id="UP000613582">
    <property type="component" value="Unassembled WGS sequence"/>
</dbReference>
<accession>A0A8J2Y5Q2</accession>
<name>A0A8J2Y5Q2_9PROT</name>
<gene>
    <name evidence="5" type="ORF">GCM10011342_06930</name>
</gene>
<evidence type="ECO:0000313" key="6">
    <source>
        <dbReference type="Proteomes" id="UP000613582"/>
    </source>
</evidence>
<organism evidence="5 6">
    <name type="scientific">Aquisalinus flavus</name>
    <dbReference type="NCBI Taxonomy" id="1526572"/>
    <lineage>
        <taxon>Bacteria</taxon>
        <taxon>Pseudomonadati</taxon>
        <taxon>Pseudomonadota</taxon>
        <taxon>Alphaproteobacteria</taxon>
        <taxon>Parvularculales</taxon>
        <taxon>Parvularculaceae</taxon>
        <taxon>Aquisalinus</taxon>
    </lineage>
</organism>
<dbReference type="PANTHER" id="PTHR11579:SF18">
    <property type="entry name" value="PROTEIN-L-ISOASPARTATE O-METHYLTRANSFERASE"/>
    <property type="match status" value="1"/>
</dbReference>
<comment type="caution">
    <text evidence="5">The sequence shown here is derived from an EMBL/GenBank/DDBJ whole genome shotgun (WGS) entry which is preliminary data.</text>
</comment>
<proteinExistence type="inferred from homology"/>
<sequence>MPQPPDRAKSYTLIQQSQGRSQAVKAQERRQRNDMDFAAARKHMVDSQVRPNDVTDIDLQLAMESLPREKFVPSNRKSLAYAELGIELFPGRWLLQARDFSKLIHAAGIRKGDLVLDVGCGYGYSSAVIARLAGMVVALEEDEAIAGDAEKRIAALGIDNAVTVDGPLTDGMTNQGPYDVITIANGGIAERPVKLLDQLKTGGRLVAIWVNGGIGRATVYTKSAEAIGDRFVFEAQPPGILPGFKPAPAFTF</sequence>
<dbReference type="GO" id="GO:0005737">
    <property type="term" value="C:cytoplasm"/>
    <property type="evidence" value="ECO:0007669"/>
    <property type="project" value="TreeGrafter"/>
</dbReference>
<dbReference type="InterPro" id="IPR000682">
    <property type="entry name" value="PCMT"/>
</dbReference>
<feature type="region of interest" description="Disordered" evidence="4">
    <location>
        <begin position="1"/>
        <end position="31"/>
    </location>
</feature>
<feature type="compositionally biased region" description="Polar residues" evidence="4">
    <location>
        <begin position="12"/>
        <end position="21"/>
    </location>
</feature>
<evidence type="ECO:0000256" key="3">
    <source>
        <dbReference type="ARBA" id="ARBA00030757"/>
    </source>
</evidence>
<evidence type="ECO:0000256" key="2">
    <source>
        <dbReference type="ARBA" id="ARBA00013346"/>
    </source>
</evidence>
<reference evidence="5" key="2">
    <citation type="submission" date="2020-09" db="EMBL/GenBank/DDBJ databases">
        <authorList>
            <person name="Sun Q."/>
            <person name="Zhou Y."/>
        </authorList>
    </citation>
    <scope>NUCLEOTIDE SEQUENCE</scope>
    <source>
        <strain evidence="5">CGMCC 1.12921</strain>
    </source>
</reference>
<dbReference type="PANTHER" id="PTHR11579">
    <property type="entry name" value="PROTEIN-L-ISOASPARTATE O-METHYLTRANSFERASE"/>
    <property type="match status" value="1"/>
</dbReference>
<dbReference type="CDD" id="cd02440">
    <property type="entry name" value="AdoMet_MTases"/>
    <property type="match status" value="1"/>
</dbReference>
<evidence type="ECO:0000256" key="1">
    <source>
        <dbReference type="ARBA" id="ARBA00005369"/>
    </source>
</evidence>
<dbReference type="EMBL" id="BMGH01000001">
    <property type="protein sequence ID" value="GGD00525.1"/>
    <property type="molecule type" value="Genomic_DNA"/>
</dbReference>
<reference evidence="5" key="1">
    <citation type="journal article" date="2014" name="Int. J. Syst. Evol. Microbiol.">
        <title>Complete genome sequence of Corynebacterium casei LMG S-19264T (=DSM 44701T), isolated from a smear-ripened cheese.</title>
        <authorList>
            <consortium name="US DOE Joint Genome Institute (JGI-PGF)"/>
            <person name="Walter F."/>
            <person name="Albersmeier A."/>
            <person name="Kalinowski J."/>
            <person name="Ruckert C."/>
        </authorList>
    </citation>
    <scope>NUCLEOTIDE SEQUENCE</scope>
    <source>
        <strain evidence="5">CGMCC 1.12921</strain>
    </source>
</reference>
<protein>
    <recommendedName>
        <fullName evidence="2">Protein-L-isoaspartate O-methyltransferase</fullName>
    </recommendedName>
    <alternativeName>
        <fullName evidence="3">Protein L-isoaspartyl methyltransferase</fullName>
    </alternativeName>
</protein>
<dbReference type="SUPFAM" id="SSF53335">
    <property type="entry name" value="S-adenosyl-L-methionine-dependent methyltransferases"/>
    <property type="match status" value="1"/>
</dbReference>
<dbReference type="GO" id="GO:0004719">
    <property type="term" value="F:protein-L-isoaspartate (D-aspartate) O-methyltransferase activity"/>
    <property type="evidence" value="ECO:0007669"/>
    <property type="project" value="InterPro"/>
</dbReference>
<dbReference type="Gene3D" id="3.40.50.150">
    <property type="entry name" value="Vaccinia Virus protein VP39"/>
    <property type="match status" value="1"/>
</dbReference>
<comment type="similarity">
    <text evidence="1">Belongs to the methyltransferase superfamily. L-isoaspartyl/D-aspartyl protein methyltransferase family.</text>
</comment>